<dbReference type="AlphaFoldDB" id="A0AAD7EWI4"/>
<keyword evidence="2" id="KW-1185">Reference proteome</keyword>
<dbReference type="EMBL" id="JARIHO010000012">
    <property type="protein sequence ID" value="KAJ7352020.1"/>
    <property type="molecule type" value="Genomic_DNA"/>
</dbReference>
<accession>A0AAD7EWI4</accession>
<organism evidence="1 2">
    <name type="scientific">Mycena albidolilacea</name>
    <dbReference type="NCBI Taxonomy" id="1033008"/>
    <lineage>
        <taxon>Eukaryota</taxon>
        <taxon>Fungi</taxon>
        <taxon>Dikarya</taxon>
        <taxon>Basidiomycota</taxon>
        <taxon>Agaricomycotina</taxon>
        <taxon>Agaricomycetes</taxon>
        <taxon>Agaricomycetidae</taxon>
        <taxon>Agaricales</taxon>
        <taxon>Marasmiineae</taxon>
        <taxon>Mycenaceae</taxon>
        <taxon>Mycena</taxon>
    </lineage>
</organism>
<evidence type="ECO:0000313" key="2">
    <source>
        <dbReference type="Proteomes" id="UP001218218"/>
    </source>
</evidence>
<sequence>MSGGLETKANSTYTRKPDKQAAFESALKKFQLSPESYRIPEAILAKVLPAMIRPATQVLKEWYPEEDGEMEE</sequence>
<dbReference type="Proteomes" id="UP001218218">
    <property type="component" value="Unassembled WGS sequence"/>
</dbReference>
<gene>
    <name evidence="1" type="ORF">DFH08DRAFT_1077826</name>
</gene>
<proteinExistence type="predicted"/>
<reference evidence="1" key="1">
    <citation type="submission" date="2023-03" db="EMBL/GenBank/DDBJ databases">
        <title>Massive genome expansion in bonnet fungi (Mycena s.s.) driven by repeated elements and novel gene families across ecological guilds.</title>
        <authorList>
            <consortium name="Lawrence Berkeley National Laboratory"/>
            <person name="Harder C.B."/>
            <person name="Miyauchi S."/>
            <person name="Viragh M."/>
            <person name="Kuo A."/>
            <person name="Thoen E."/>
            <person name="Andreopoulos B."/>
            <person name="Lu D."/>
            <person name="Skrede I."/>
            <person name="Drula E."/>
            <person name="Henrissat B."/>
            <person name="Morin E."/>
            <person name="Kohler A."/>
            <person name="Barry K."/>
            <person name="LaButti K."/>
            <person name="Morin E."/>
            <person name="Salamov A."/>
            <person name="Lipzen A."/>
            <person name="Mereny Z."/>
            <person name="Hegedus B."/>
            <person name="Baldrian P."/>
            <person name="Stursova M."/>
            <person name="Weitz H."/>
            <person name="Taylor A."/>
            <person name="Grigoriev I.V."/>
            <person name="Nagy L.G."/>
            <person name="Martin F."/>
            <person name="Kauserud H."/>
        </authorList>
    </citation>
    <scope>NUCLEOTIDE SEQUENCE</scope>
    <source>
        <strain evidence="1">CBHHK002</strain>
    </source>
</reference>
<comment type="caution">
    <text evidence="1">The sequence shown here is derived from an EMBL/GenBank/DDBJ whole genome shotgun (WGS) entry which is preliminary data.</text>
</comment>
<protein>
    <submittedName>
        <fullName evidence="1">Uncharacterized protein</fullName>
    </submittedName>
</protein>
<name>A0AAD7EWI4_9AGAR</name>
<evidence type="ECO:0000313" key="1">
    <source>
        <dbReference type="EMBL" id="KAJ7352020.1"/>
    </source>
</evidence>